<evidence type="ECO:0000256" key="3">
    <source>
        <dbReference type="ARBA" id="ARBA00022475"/>
    </source>
</evidence>
<keyword evidence="4 7" id="KW-0812">Transmembrane</keyword>
<evidence type="ECO:0000256" key="7">
    <source>
        <dbReference type="SAM" id="Phobius"/>
    </source>
</evidence>
<dbReference type="Gene3D" id="1.20.1250.20">
    <property type="entry name" value="MFS general substrate transporter like domains"/>
    <property type="match status" value="1"/>
</dbReference>
<evidence type="ECO:0000313" key="9">
    <source>
        <dbReference type="Proteomes" id="UP000324298"/>
    </source>
</evidence>
<comment type="subcellular location">
    <subcellularLocation>
        <location evidence="1">Cell membrane</location>
        <topology evidence="1">Multi-pass membrane protein</topology>
    </subcellularLocation>
</comment>
<dbReference type="OrthoDB" id="7283966at2"/>
<protein>
    <submittedName>
        <fullName evidence="8">MFS transporter</fullName>
    </submittedName>
</protein>
<proteinExistence type="predicted"/>
<feature type="transmembrane region" description="Helical" evidence="7">
    <location>
        <begin position="135"/>
        <end position="157"/>
    </location>
</feature>
<evidence type="ECO:0000256" key="1">
    <source>
        <dbReference type="ARBA" id="ARBA00004651"/>
    </source>
</evidence>
<dbReference type="CDD" id="cd06173">
    <property type="entry name" value="MFS_MefA_like"/>
    <property type="match status" value="1"/>
</dbReference>
<dbReference type="PANTHER" id="PTHR23513:SF9">
    <property type="entry name" value="ENTEROBACTIN EXPORTER ENTS"/>
    <property type="match status" value="1"/>
</dbReference>
<feature type="transmembrane region" description="Helical" evidence="7">
    <location>
        <begin position="106"/>
        <end position="129"/>
    </location>
</feature>
<name>A0A5A9XC87_9BACT</name>
<keyword evidence="5 7" id="KW-1133">Transmembrane helix</keyword>
<evidence type="ECO:0000256" key="4">
    <source>
        <dbReference type="ARBA" id="ARBA00022692"/>
    </source>
</evidence>
<keyword evidence="3" id="KW-1003">Cell membrane</keyword>
<dbReference type="InterPro" id="IPR036259">
    <property type="entry name" value="MFS_trans_sf"/>
</dbReference>
<feature type="transmembrane region" description="Helical" evidence="7">
    <location>
        <begin position="394"/>
        <end position="417"/>
    </location>
</feature>
<reference evidence="8 9" key="1">
    <citation type="submission" date="2019-04" db="EMBL/GenBank/DDBJ databases">
        <title>Geobacter ruber sp. nov., ferric-reducing bacteria isolated from paddy soil.</title>
        <authorList>
            <person name="Xu Z."/>
            <person name="Masuda Y."/>
            <person name="Itoh H."/>
            <person name="Senoo K."/>
        </authorList>
    </citation>
    <scope>NUCLEOTIDE SEQUENCE [LARGE SCALE GENOMIC DNA]</scope>
    <source>
        <strain evidence="8 9">Red88</strain>
    </source>
</reference>
<feature type="transmembrane region" description="Helical" evidence="7">
    <location>
        <begin position="73"/>
        <end position="94"/>
    </location>
</feature>
<feature type="transmembrane region" description="Helical" evidence="7">
    <location>
        <begin position="198"/>
        <end position="217"/>
    </location>
</feature>
<feature type="transmembrane region" description="Helical" evidence="7">
    <location>
        <begin position="278"/>
        <end position="301"/>
    </location>
</feature>
<dbReference type="PANTHER" id="PTHR23513">
    <property type="entry name" value="INTEGRAL MEMBRANE EFFLUX PROTEIN-RELATED"/>
    <property type="match status" value="1"/>
</dbReference>
<keyword evidence="2" id="KW-0813">Transport</keyword>
<feature type="transmembrane region" description="Helical" evidence="7">
    <location>
        <begin position="41"/>
        <end position="67"/>
    </location>
</feature>
<comment type="caution">
    <text evidence="8">The sequence shown here is derived from an EMBL/GenBank/DDBJ whole genome shotgun (WGS) entry which is preliminary data.</text>
</comment>
<accession>A0A5A9XC87</accession>
<feature type="transmembrane region" description="Helical" evidence="7">
    <location>
        <begin position="247"/>
        <end position="272"/>
    </location>
</feature>
<evidence type="ECO:0000313" key="8">
    <source>
        <dbReference type="EMBL" id="KAA0890550.1"/>
    </source>
</evidence>
<dbReference type="AlphaFoldDB" id="A0A5A9XC87"/>
<sequence>MLTPLDPAAHHIYSNGRLTPFRSTIPLEASEMTPPLHHKPFLLFLLARAAATIAYQMTGVAVGWQIYSLTHRAFDLGLVGLVQFIPSAALVLLVGHVADRYDRRRIVSLAQFVEAAALFGLCLGSHAQWAGREAILAFIFLIGIARAFEFTTLQTLVPSLVDQETLPRAMALNASVRQAAVIIGPMMGGFLYIAGPAVVYAVSGALFLLSAAAIVAIRIERPPSLLREPVSLHFVFAGISYIRSRRVVLGAISLDLFAVLLGGATALLPIYARDILSAGPWGLGFLRSAPAVGAFAASIYLARQPLQRKVGKVMFAAVTWFGIATIVFALSTSIALSFVALVVLGWSDMLSVVIRSTLVQLETPDEMRGRVSAVNAIFIGTSNELGEFESGLTAAWFGAMPAALIGGIGTLLVVLLWRRFFPELAQRERLQAD</sequence>
<dbReference type="InterPro" id="IPR010290">
    <property type="entry name" value="TM_effector"/>
</dbReference>
<dbReference type="Proteomes" id="UP000324298">
    <property type="component" value="Unassembled WGS sequence"/>
</dbReference>
<feature type="transmembrane region" description="Helical" evidence="7">
    <location>
        <begin position="313"/>
        <end position="346"/>
    </location>
</feature>
<evidence type="ECO:0000256" key="5">
    <source>
        <dbReference type="ARBA" id="ARBA00022989"/>
    </source>
</evidence>
<organism evidence="8 9">
    <name type="scientific">Oryzomonas rubra</name>
    <dbReference type="NCBI Taxonomy" id="2509454"/>
    <lineage>
        <taxon>Bacteria</taxon>
        <taxon>Pseudomonadati</taxon>
        <taxon>Thermodesulfobacteriota</taxon>
        <taxon>Desulfuromonadia</taxon>
        <taxon>Geobacterales</taxon>
        <taxon>Geobacteraceae</taxon>
        <taxon>Oryzomonas</taxon>
    </lineage>
</organism>
<dbReference type="Pfam" id="PF05977">
    <property type="entry name" value="MFS_3"/>
    <property type="match status" value="1"/>
</dbReference>
<dbReference type="GO" id="GO:0005886">
    <property type="term" value="C:plasma membrane"/>
    <property type="evidence" value="ECO:0007669"/>
    <property type="project" value="UniProtKB-SubCell"/>
</dbReference>
<keyword evidence="6 7" id="KW-0472">Membrane</keyword>
<dbReference type="SUPFAM" id="SSF103473">
    <property type="entry name" value="MFS general substrate transporter"/>
    <property type="match status" value="1"/>
</dbReference>
<dbReference type="EMBL" id="SRSD01000007">
    <property type="protein sequence ID" value="KAA0890550.1"/>
    <property type="molecule type" value="Genomic_DNA"/>
</dbReference>
<evidence type="ECO:0000256" key="6">
    <source>
        <dbReference type="ARBA" id="ARBA00023136"/>
    </source>
</evidence>
<gene>
    <name evidence="8" type="ORF">ET418_12160</name>
</gene>
<evidence type="ECO:0000256" key="2">
    <source>
        <dbReference type="ARBA" id="ARBA00022448"/>
    </source>
</evidence>
<keyword evidence="9" id="KW-1185">Reference proteome</keyword>